<evidence type="ECO:0000259" key="2">
    <source>
        <dbReference type="PROSITE" id="PS51831"/>
    </source>
</evidence>
<keyword evidence="4" id="KW-1185">Reference proteome</keyword>
<feature type="domain" description="HD" evidence="2">
    <location>
        <begin position="157"/>
        <end position="276"/>
    </location>
</feature>
<dbReference type="GO" id="GO:0031125">
    <property type="term" value="P:rRNA 3'-end processing"/>
    <property type="evidence" value="ECO:0007669"/>
    <property type="project" value="TreeGrafter"/>
</dbReference>
<organism evidence="3 4">
    <name type="scientific">Leptospirillum ferrodiazotrophum</name>
    <dbReference type="NCBI Taxonomy" id="412449"/>
    <lineage>
        <taxon>Bacteria</taxon>
        <taxon>Pseudomonadati</taxon>
        <taxon>Nitrospirota</taxon>
        <taxon>Nitrospiria</taxon>
        <taxon>Nitrospirales</taxon>
        <taxon>Nitrospiraceae</taxon>
        <taxon>Leptospirillum</taxon>
    </lineage>
</organism>
<evidence type="ECO:0000256" key="1">
    <source>
        <dbReference type="ARBA" id="ARBA00022801"/>
    </source>
</evidence>
<dbReference type="EMBL" id="GG693887">
    <property type="protein sequence ID" value="EES51645.1"/>
    <property type="molecule type" value="Genomic_DNA"/>
</dbReference>
<dbReference type="Gene3D" id="1.10.3210.10">
    <property type="entry name" value="Hypothetical protein af1432"/>
    <property type="match status" value="1"/>
</dbReference>
<dbReference type="InterPro" id="IPR006674">
    <property type="entry name" value="HD_domain"/>
</dbReference>
<dbReference type="GO" id="GO:0016787">
    <property type="term" value="F:hydrolase activity"/>
    <property type="evidence" value="ECO:0007669"/>
    <property type="project" value="UniProtKB-KW"/>
</dbReference>
<dbReference type="AlphaFoldDB" id="C6I0J0"/>
<evidence type="ECO:0000313" key="3">
    <source>
        <dbReference type="EMBL" id="EES51645.1"/>
    </source>
</evidence>
<proteinExistence type="predicted"/>
<name>C6I0J0_9BACT</name>
<dbReference type="PANTHER" id="PTHR37294">
    <property type="entry name" value="3'-5' EXORIBONUCLEASE YHAM"/>
    <property type="match status" value="1"/>
</dbReference>
<dbReference type="SMART" id="SM00471">
    <property type="entry name" value="HDc"/>
    <property type="match status" value="1"/>
</dbReference>
<reference evidence="3 4" key="1">
    <citation type="journal article" date="2009" name="Appl. Environ. Microbiol.">
        <title>Community genomic and proteomic analyses of chemoautotrophic iron-oxidizing "Leptospirillum rubarum" (Group II) and "Leptospirillum ferrodiazotrophum" (Group III) bacteria in acid mine drainage biofilms.</title>
        <authorList>
            <person name="Goltsman D.S."/>
            <person name="Denef V.J."/>
            <person name="Singer S.W."/>
            <person name="VerBerkmoes N.C."/>
            <person name="Lefsrud M."/>
            <person name="Mueller R.S."/>
            <person name="Dick G.J."/>
            <person name="Sun C.L."/>
            <person name="Wheeler K.E."/>
            <person name="Zemla A."/>
            <person name="Baker B.J."/>
            <person name="Hauser L."/>
            <person name="Land M."/>
            <person name="Shah M.B."/>
            <person name="Thelen M.P."/>
            <person name="Hettich R.L."/>
            <person name="Banfield J.F."/>
        </authorList>
    </citation>
    <scope>NUCLEOTIDE SEQUENCE [LARGE SCALE GENOMIC DNA]</scope>
</reference>
<dbReference type="Proteomes" id="UP000009374">
    <property type="component" value="Unassembled WGS sequence"/>
</dbReference>
<sequence>MASKKGVALVKTKTVNEGKNGPSLFLTLTFRGEGKDDPPVDLQARLWENVAHVEGGIRTGELVMAEGQLINYNNETQLKLSRIDPLKATREEIESFIPRSKVESGKGMERIREYMDSLSDPHLRDFGQAIVSDPEVKELFPRAPAAKRNHHALVGGLLEHTLECLAMGDAIAPILSLNRDLLLLGLFLHDIGKCWEISSTAGFSYTDEGRLVGHMALGVEKCTQVAKRCPEFPERLLRLLHHFILAHHGELEYGSPVLPATPEAMAVHMIDNLSGQVFAMRQVVAGADGWGYEKNRGAFIYKGGSDPAKVDRTPLGEGARRVFDP</sequence>
<dbReference type="SUPFAM" id="SSF109604">
    <property type="entry name" value="HD-domain/PDEase-like"/>
    <property type="match status" value="1"/>
</dbReference>
<dbReference type="Pfam" id="PF01966">
    <property type="entry name" value="HD"/>
    <property type="match status" value="1"/>
</dbReference>
<keyword evidence="1 3" id="KW-0378">Hydrolase</keyword>
<protein>
    <submittedName>
        <fullName evidence="3">Metal dependent phosphohydrolase</fullName>
    </submittedName>
</protein>
<dbReference type="PANTHER" id="PTHR37294:SF1">
    <property type="entry name" value="3'-5' EXORIBONUCLEASE YHAM"/>
    <property type="match status" value="1"/>
</dbReference>
<gene>
    <name evidence="3" type="ORF">UBAL3_95680083</name>
</gene>
<dbReference type="InterPro" id="IPR050798">
    <property type="entry name" value="YhaM_exoribonuc/phosphodiest"/>
</dbReference>
<accession>C6I0J0</accession>
<evidence type="ECO:0000313" key="4">
    <source>
        <dbReference type="Proteomes" id="UP000009374"/>
    </source>
</evidence>
<dbReference type="PROSITE" id="PS51831">
    <property type="entry name" value="HD"/>
    <property type="match status" value="1"/>
</dbReference>
<dbReference type="InterPro" id="IPR003607">
    <property type="entry name" value="HD/PDEase_dom"/>
</dbReference>